<evidence type="ECO:0000256" key="2">
    <source>
        <dbReference type="SAM" id="MobiDB-lite"/>
    </source>
</evidence>
<protein>
    <submittedName>
        <fullName evidence="4">MCP methyltransferase/methylesterase</fullName>
    </submittedName>
</protein>
<keyword evidence="3" id="KW-1133">Transmembrane helix</keyword>
<comment type="caution">
    <text evidence="4">The sequence shown here is derived from an EMBL/GenBank/DDBJ whole genome shotgun (WGS) entry which is preliminary data.</text>
</comment>
<feature type="region of interest" description="Disordered" evidence="2">
    <location>
        <begin position="98"/>
        <end position="121"/>
    </location>
</feature>
<dbReference type="AlphaFoldDB" id="A0A9K3Q1S6"/>
<evidence type="ECO:0000256" key="1">
    <source>
        <dbReference type="SAM" id="Coils"/>
    </source>
</evidence>
<evidence type="ECO:0000256" key="3">
    <source>
        <dbReference type="SAM" id="Phobius"/>
    </source>
</evidence>
<dbReference type="Proteomes" id="UP000693970">
    <property type="component" value="Unassembled WGS sequence"/>
</dbReference>
<evidence type="ECO:0000313" key="4">
    <source>
        <dbReference type="EMBL" id="KAG7367646.1"/>
    </source>
</evidence>
<keyword evidence="4" id="KW-0808">Transferase</keyword>
<feature type="coiled-coil region" evidence="1">
    <location>
        <begin position="161"/>
        <end position="244"/>
    </location>
</feature>
<gene>
    <name evidence="4" type="ORF">IV203_030317</name>
</gene>
<keyword evidence="1" id="KW-0175">Coiled coil</keyword>
<proteinExistence type="predicted"/>
<reference evidence="4" key="2">
    <citation type="submission" date="2021-04" db="EMBL/GenBank/DDBJ databases">
        <authorList>
            <person name="Podell S."/>
        </authorList>
    </citation>
    <scope>NUCLEOTIDE SEQUENCE</scope>
    <source>
        <strain evidence="4">Hildebrandi</strain>
    </source>
</reference>
<accession>A0A9K3Q1S6</accession>
<dbReference type="OrthoDB" id="10255522at2759"/>
<evidence type="ECO:0000313" key="5">
    <source>
        <dbReference type="Proteomes" id="UP000693970"/>
    </source>
</evidence>
<feature type="region of interest" description="Disordered" evidence="2">
    <location>
        <begin position="1"/>
        <end position="68"/>
    </location>
</feature>
<keyword evidence="5" id="KW-1185">Reference proteome</keyword>
<feature type="compositionally biased region" description="Low complexity" evidence="2">
    <location>
        <begin position="104"/>
        <end position="114"/>
    </location>
</feature>
<feature type="transmembrane region" description="Helical" evidence="3">
    <location>
        <begin position="138"/>
        <end position="159"/>
    </location>
</feature>
<dbReference type="EMBL" id="JAGRRH010000007">
    <property type="protein sequence ID" value="KAG7367646.1"/>
    <property type="molecule type" value="Genomic_DNA"/>
</dbReference>
<organism evidence="4 5">
    <name type="scientific">Nitzschia inconspicua</name>
    <dbReference type="NCBI Taxonomy" id="303405"/>
    <lineage>
        <taxon>Eukaryota</taxon>
        <taxon>Sar</taxon>
        <taxon>Stramenopiles</taxon>
        <taxon>Ochrophyta</taxon>
        <taxon>Bacillariophyta</taxon>
        <taxon>Bacillariophyceae</taxon>
        <taxon>Bacillariophycidae</taxon>
        <taxon>Bacillariales</taxon>
        <taxon>Bacillariaceae</taxon>
        <taxon>Nitzschia</taxon>
    </lineage>
</organism>
<keyword evidence="4" id="KW-0489">Methyltransferase</keyword>
<keyword evidence="3" id="KW-0472">Membrane</keyword>
<name>A0A9K3Q1S6_9STRA</name>
<dbReference type="GO" id="GO:0032259">
    <property type="term" value="P:methylation"/>
    <property type="evidence" value="ECO:0007669"/>
    <property type="project" value="UniProtKB-KW"/>
</dbReference>
<feature type="compositionally biased region" description="Polar residues" evidence="2">
    <location>
        <begin position="1"/>
        <end position="15"/>
    </location>
</feature>
<keyword evidence="3" id="KW-0812">Transmembrane</keyword>
<sequence length="503" mass="55969">MSRRSYSTNGQTTPDVETCNRADPGDLPLTSFKKTRSSSSSRVSFQTPPHTRADNYPHDVSPADTFDTVLTSPSTRSFDDASFVSSSPQPAAQKLVIDHNINTSSSTDGSSSFSKRNTGNGQHSRAAATLFVGLSKPLMGVGLLLLLGAGGMAAWGWLFQIPGLENQVKALEEQVLRLNTEIDRLTGQVDRLEDENDRYQELNNDLNRTVVELEDVKNDLEDVAVDLNTTNQELAQQVNELGSQNSVYVALNKELNNTVVQLSAEVDYFKVALADLAHENGVLSNMTDSLAMLTAQFTNTSVAQNETLSALQEFLQNLMEQNDRLEAFNGNLLTLVNFLNETSTGLGTSLEEITTFLSDQISINQRLALLSLENTYLQRVQTWDCDFRDVFRDQSFGLDYTVPIDIQTQLPAVLDYVDQRVLSKICLDKDDFTSYLNAEYAGGVITTNRLVRAVVLYWGMAFDYFFPDPGEQGVTLEDWAQSAFNCERLPEAFTWFPSRQQRS</sequence>
<reference evidence="4" key="1">
    <citation type="journal article" date="2021" name="Sci. Rep.">
        <title>Diploid genomic architecture of Nitzschia inconspicua, an elite biomass production diatom.</title>
        <authorList>
            <person name="Oliver A."/>
            <person name="Podell S."/>
            <person name="Pinowska A."/>
            <person name="Traller J.C."/>
            <person name="Smith S.R."/>
            <person name="McClure R."/>
            <person name="Beliaev A."/>
            <person name="Bohutskyi P."/>
            <person name="Hill E.A."/>
            <person name="Rabines A."/>
            <person name="Zheng H."/>
            <person name="Allen L.Z."/>
            <person name="Kuo A."/>
            <person name="Grigoriev I.V."/>
            <person name="Allen A.E."/>
            <person name="Hazlebeck D."/>
            <person name="Allen E.E."/>
        </authorList>
    </citation>
    <scope>NUCLEOTIDE SEQUENCE</scope>
    <source>
        <strain evidence="4">Hildebrandi</strain>
    </source>
</reference>
<dbReference type="GO" id="GO:0008168">
    <property type="term" value="F:methyltransferase activity"/>
    <property type="evidence" value="ECO:0007669"/>
    <property type="project" value="UniProtKB-KW"/>
</dbReference>